<comment type="caution">
    <text evidence="1">The sequence shown here is derived from an EMBL/GenBank/DDBJ whole genome shotgun (WGS) entry which is preliminary data.</text>
</comment>
<dbReference type="Proteomes" id="UP000315677">
    <property type="component" value="Unassembled WGS sequence"/>
</dbReference>
<gene>
    <name evidence="1" type="ORF">FB558_1404</name>
</gene>
<dbReference type="RefSeq" id="WP_142049217.1">
    <property type="nucleotide sequence ID" value="NZ_VFPA01000001.1"/>
</dbReference>
<evidence type="ECO:0000313" key="1">
    <source>
        <dbReference type="EMBL" id="TQM14638.1"/>
    </source>
</evidence>
<name>A0A543DZ85_9PSEU</name>
<dbReference type="EMBL" id="VFPA01000001">
    <property type="protein sequence ID" value="TQM14638.1"/>
    <property type="molecule type" value="Genomic_DNA"/>
</dbReference>
<dbReference type="AlphaFoldDB" id="A0A543DZ85"/>
<organism evidence="1 2">
    <name type="scientific">Pseudonocardia kunmingensis</name>
    <dbReference type="NCBI Taxonomy" id="630975"/>
    <lineage>
        <taxon>Bacteria</taxon>
        <taxon>Bacillati</taxon>
        <taxon>Actinomycetota</taxon>
        <taxon>Actinomycetes</taxon>
        <taxon>Pseudonocardiales</taxon>
        <taxon>Pseudonocardiaceae</taxon>
        <taxon>Pseudonocardia</taxon>
    </lineage>
</organism>
<keyword evidence="2" id="KW-1185">Reference proteome</keyword>
<reference evidence="1 2" key="1">
    <citation type="submission" date="2019-06" db="EMBL/GenBank/DDBJ databases">
        <title>Sequencing the genomes of 1000 actinobacteria strains.</title>
        <authorList>
            <person name="Klenk H.-P."/>
        </authorList>
    </citation>
    <scope>NUCLEOTIDE SEQUENCE [LARGE SCALE GENOMIC DNA]</scope>
    <source>
        <strain evidence="1 2">DSM 45301</strain>
    </source>
</reference>
<protein>
    <submittedName>
        <fullName evidence="1">Uncharacterized protein</fullName>
    </submittedName>
</protein>
<proteinExistence type="predicted"/>
<sequence>MTLPNPADAPLLLTDDDVLQRVEQLVGPAAAARQLWIMFVDGDGRQSPVIVPISDIPLRPELRVIDDLAAGLRDLCAQLSTEVGGGSVVFTLERLGRDAVLAGDRQWAAALEQACHRAGASLRGVYLSTSGGVHRIPPP</sequence>
<accession>A0A543DZ85</accession>
<evidence type="ECO:0000313" key="2">
    <source>
        <dbReference type="Proteomes" id="UP000315677"/>
    </source>
</evidence>
<dbReference type="OrthoDB" id="5123240at2"/>